<name>A0A5B7HAP5_PORTR</name>
<evidence type="ECO:0000313" key="3">
    <source>
        <dbReference type="Proteomes" id="UP000324222"/>
    </source>
</evidence>
<accession>A0A5B7HAP5</accession>
<dbReference type="AlphaFoldDB" id="A0A5B7HAP5"/>
<comment type="caution">
    <text evidence="2">The sequence shown here is derived from an EMBL/GenBank/DDBJ whole genome shotgun (WGS) entry which is preliminary data.</text>
</comment>
<feature type="region of interest" description="Disordered" evidence="1">
    <location>
        <begin position="60"/>
        <end position="84"/>
    </location>
</feature>
<dbReference type="EMBL" id="VSRR010029201">
    <property type="protein sequence ID" value="MPC69310.1"/>
    <property type="molecule type" value="Genomic_DNA"/>
</dbReference>
<protein>
    <submittedName>
        <fullName evidence="2">Uncharacterized protein</fullName>
    </submittedName>
</protein>
<evidence type="ECO:0000256" key="1">
    <source>
        <dbReference type="SAM" id="MobiDB-lite"/>
    </source>
</evidence>
<reference evidence="2 3" key="1">
    <citation type="submission" date="2019-05" db="EMBL/GenBank/DDBJ databases">
        <title>Another draft genome of Portunus trituberculatus and its Hox gene families provides insights of decapod evolution.</title>
        <authorList>
            <person name="Jeong J.-H."/>
            <person name="Song I."/>
            <person name="Kim S."/>
            <person name="Choi T."/>
            <person name="Kim D."/>
            <person name="Ryu S."/>
            <person name="Kim W."/>
        </authorList>
    </citation>
    <scope>NUCLEOTIDE SEQUENCE [LARGE SCALE GENOMIC DNA]</scope>
    <source>
        <tissue evidence="2">Muscle</tissue>
    </source>
</reference>
<dbReference type="Proteomes" id="UP000324222">
    <property type="component" value="Unassembled WGS sequence"/>
</dbReference>
<feature type="compositionally biased region" description="Polar residues" evidence="1">
    <location>
        <begin position="60"/>
        <end position="71"/>
    </location>
</feature>
<proteinExistence type="predicted"/>
<sequence>MCPSTEPVKSARSGISSVPFLPIGGWSARGEVRVVWASNRGGRARPGSCEWLIVTRSRYPNTPPALNTSPSHCDAPSHKTSAGR</sequence>
<organism evidence="2 3">
    <name type="scientific">Portunus trituberculatus</name>
    <name type="common">Swimming crab</name>
    <name type="synonym">Neptunus trituberculatus</name>
    <dbReference type="NCBI Taxonomy" id="210409"/>
    <lineage>
        <taxon>Eukaryota</taxon>
        <taxon>Metazoa</taxon>
        <taxon>Ecdysozoa</taxon>
        <taxon>Arthropoda</taxon>
        <taxon>Crustacea</taxon>
        <taxon>Multicrustacea</taxon>
        <taxon>Malacostraca</taxon>
        <taxon>Eumalacostraca</taxon>
        <taxon>Eucarida</taxon>
        <taxon>Decapoda</taxon>
        <taxon>Pleocyemata</taxon>
        <taxon>Brachyura</taxon>
        <taxon>Eubrachyura</taxon>
        <taxon>Portunoidea</taxon>
        <taxon>Portunidae</taxon>
        <taxon>Portuninae</taxon>
        <taxon>Portunus</taxon>
    </lineage>
</organism>
<keyword evidence="3" id="KW-1185">Reference proteome</keyword>
<evidence type="ECO:0000313" key="2">
    <source>
        <dbReference type="EMBL" id="MPC69310.1"/>
    </source>
</evidence>
<gene>
    <name evidence="2" type="ORF">E2C01_063532</name>
</gene>